<proteinExistence type="predicted"/>
<organism evidence="1 2">
    <name type="scientific">Bacillus haynesii</name>
    <dbReference type="NCBI Taxonomy" id="1925021"/>
    <lineage>
        <taxon>Bacteria</taxon>
        <taxon>Bacillati</taxon>
        <taxon>Bacillota</taxon>
        <taxon>Bacilli</taxon>
        <taxon>Bacillales</taxon>
        <taxon>Bacillaceae</taxon>
        <taxon>Bacillus</taxon>
    </lineage>
</organism>
<evidence type="ECO:0000313" key="1">
    <source>
        <dbReference type="EMBL" id="OMI25999.1"/>
    </source>
</evidence>
<reference evidence="1 2" key="1">
    <citation type="submission" date="2016-12" db="EMBL/GenBank/DDBJ databases">
        <title>Bacillus phylogenomics.</title>
        <authorList>
            <person name="Dunlap C."/>
        </authorList>
    </citation>
    <scope>NUCLEOTIDE SEQUENCE [LARGE SCALE GENOMIC DNA]</scope>
    <source>
        <strain evidence="1 2">NRRL B-41327</strain>
    </source>
</reference>
<dbReference type="Proteomes" id="UP000187046">
    <property type="component" value="Unassembled WGS sequence"/>
</dbReference>
<dbReference type="EMBL" id="MRBL01000018">
    <property type="protein sequence ID" value="OMI25999.1"/>
    <property type="molecule type" value="Genomic_DNA"/>
</dbReference>
<protein>
    <submittedName>
        <fullName evidence="1">Uncharacterized protein</fullName>
    </submittedName>
</protein>
<sequence length="78" mass="8741">MFEQFLTLPDSIHNCAASYAKYICESKRGVAMKQDQSKHAFMYDADGDKETVQQISDAYFSGFVAHDDAQPLADADKQ</sequence>
<comment type="caution">
    <text evidence="1">The sequence shown here is derived from an EMBL/GenBank/DDBJ whole genome shotgun (WGS) entry which is preliminary data.</text>
</comment>
<keyword evidence="2" id="KW-1185">Reference proteome</keyword>
<evidence type="ECO:0000313" key="2">
    <source>
        <dbReference type="Proteomes" id="UP000187046"/>
    </source>
</evidence>
<gene>
    <name evidence="1" type="ORF">BTA31_16645</name>
</gene>
<name>A0ABX3I1V6_9BACI</name>
<accession>A0ABX3I1V6</accession>